<feature type="compositionally biased region" description="Low complexity" evidence="1">
    <location>
        <begin position="148"/>
        <end position="159"/>
    </location>
</feature>
<feature type="compositionally biased region" description="Basic and acidic residues" evidence="1">
    <location>
        <begin position="111"/>
        <end position="128"/>
    </location>
</feature>
<dbReference type="EMBL" id="JANVFS010000037">
    <property type="protein sequence ID" value="KAJ4468692.1"/>
    <property type="molecule type" value="Genomic_DNA"/>
</dbReference>
<evidence type="ECO:0000256" key="1">
    <source>
        <dbReference type="SAM" id="MobiDB-lite"/>
    </source>
</evidence>
<comment type="caution">
    <text evidence="2">The sequence shown here is derived from an EMBL/GenBank/DDBJ whole genome shotgun (WGS) entry which is preliminary data.</text>
</comment>
<reference evidence="2" key="2">
    <citation type="journal article" date="2023" name="Proc. Natl. Acad. Sci. U.S.A.">
        <title>A global phylogenomic analysis of the shiitake genus Lentinula.</title>
        <authorList>
            <person name="Sierra-Patev S."/>
            <person name="Min B."/>
            <person name="Naranjo-Ortiz M."/>
            <person name="Looney B."/>
            <person name="Konkel Z."/>
            <person name="Slot J.C."/>
            <person name="Sakamoto Y."/>
            <person name="Steenwyk J.L."/>
            <person name="Rokas A."/>
            <person name="Carro J."/>
            <person name="Camarero S."/>
            <person name="Ferreira P."/>
            <person name="Molpeceres G."/>
            <person name="Ruiz-Duenas F.J."/>
            <person name="Serrano A."/>
            <person name="Henrissat B."/>
            <person name="Drula E."/>
            <person name="Hughes K.W."/>
            <person name="Mata J.L."/>
            <person name="Ishikawa N.K."/>
            <person name="Vargas-Isla R."/>
            <person name="Ushijima S."/>
            <person name="Smith C.A."/>
            <person name="Donoghue J."/>
            <person name="Ahrendt S."/>
            <person name="Andreopoulos W."/>
            <person name="He G."/>
            <person name="LaButti K."/>
            <person name="Lipzen A."/>
            <person name="Ng V."/>
            <person name="Riley R."/>
            <person name="Sandor L."/>
            <person name="Barry K."/>
            <person name="Martinez A.T."/>
            <person name="Xiao Y."/>
            <person name="Gibbons J.G."/>
            <person name="Terashima K."/>
            <person name="Grigoriev I.V."/>
            <person name="Hibbett D."/>
        </authorList>
    </citation>
    <scope>NUCLEOTIDE SEQUENCE</scope>
    <source>
        <strain evidence="2">Sp2 HRB7682 ss15</strain>
    </source>
</reference>
<feature type="region of interest" description="Disordered" evidence="1">
    <location>
        <begin position="106"/>
        <end position="168"/>
    </location>
</feature>
<evidence type="ECO:0000313" key="3">
    <source>
        <dbReference type="Proteomes" id="UP001150238"/>
    </source>
</evidence>
<reference evidence="2" key="1">
    <citation type="submission" date="2022-08" db="EMBL/GenBank/DDBJ databases">
        <authorList>
            <consortium name="DOE Joint Genome Institute"/>
            <person name="Min B."/>
            <person name="Riley R."/>
            <person name="Sierra-Patev S."/>
            <person name="Naranjo-Ortiz M."/>
            <person name="Looney B."/>
            <person name="Konkel Z."/>
            <person name="Slot J.C."/>
            <person name="Sakamoto Y."/>
            <person name="Steenwyk J.L."/>
            <person name="Rokas A."/>
            <person name="Carro J."/>
            <person name="Camarero S."/>
            <person name="Ferreira P."/>
            <person name="Molpeceres G."/>
            <person name="Ruiz-Duenas F.J."/>
            <person name="Serrano A."/>
            <person name="Henrissat B."/>
            <person name="Drula E."/>
            <person name="Hughes K.W."/>
            <person name="Mata J.L."/>
            <person name="Ishikawa N.K."/>
            <person name="Vargas-Isla R."/>
            <person name="Ushijima S."/>
            <person name="Smith C.A."/>
            <person name="Ahrendt S."/>
            <person name="Andreopoulos W."/>
            <person name="He G."/>
            <person name="Labutti K."/>
            <person name="Lipzen A."/>
            <person name="Ng V."/>
            <person name="Sandor L."/>
            <person name="Barry K."/>
            <person name="Martinez A.T."/>
            <person name="Xiao Y."/>
            <person name="Gibbons J.G."/>
            <person name="Terashima K."/>
            <person name="Hibbett D.S."/>
            <person name="Grigoriev I.V."/>
        </authorList>
    </citation>
    <scope>NUCLEOTIDE SEQUENCE</scope>
    <source>
        <strain evidence="2">Sp2 HRB7682 ss15</strain>
    </source>
</reference>
<dbReference type="AlphaFoldDB" id="A0A9W9DG33"/>
<organism evidence="2 3">
    <name type="scientific">Lentinula lateritia</name>
    <dbReference type="NCBI Taxonomy" id="40482"/>
    <lineage>
        <taxon>Eukaryota</taxon>
        <taxon>Fungi</taxon>
        <taxon>Dikarya</taxon>
        <taxon>Basidiomycota</taxon>
        <taxon>Agaricomycotina</taxon>
        <taxon>Agaricomycetes</taxon>
        <taxon>Agaricomycetidae</taxon>
        <taxon>Agaricales</taxon>
        <taxon>Marasmiineae</taxon>
        <taxon>Omphalotaceae</taxon>
        <taxon>Lentinula</taxon>
    </lineage>
</organism>
<protein>
    <submittedName>
        <fullName evidence="2">Uncharacterized protein</fullName>
    </submittedName>
</protein>
<name>A0A9W9DG33_9AGAR</name>
<dbReference type="Proteomes" id="UP001150238">
    <property type="component" value="Unassembled WGS sequence"/>
</dbReference>
<accession>A0A9W9DG33</accession>
<sequence length="202" mass="22263">MCRTFGRLFDCFARTTAKSTRHSPARNFATSNMPKIFCARPGCRYPFVGSNAESHRKEYHSTAHNFRYNGIKVKVLRRLDGKLPCPCSSELHARYSFKKLTALTRLPQHPPPEESPHADHDIAGRDPLADSSLSNSPLSVDGPPASRSTLDPSTLSNTPTSPPFTADKIAMEEFNAPEVTMEEVVEKGADGEYGVVSKGIRD</sequence>
<evidence type="ECO:0000313" key="2">
    <source>
        <dbReference type="EMBL" id="KAJ4468692.1"/>
    </source>
</evidence>
<gene>
    <name evidence="2" type="ORF">C8J55DRAFT_492363</name>
</gene>
<proteinExistence type="predicted"/>